<proteinExistence type="predicted"/>
<dbReference type="AlphaFoldDB" id="A0A081AUG6"/>
<dbReference type="EMBL" id="ANJA01000674">
    <property type="protein sequence ID" value="ETO82527.1"/>
    <property type="molecule type" value="Genomic_DNA"/>
</dbReference>
<comment type="caution">
    <text evidence="2">The sequence shown here is derived from an EMBL/GenBank/DDBJ whole genome shotgun (WGS) entry which is preliminary data.</text>
</comment>
<sequence>MSPAVVTDTHSSKTVSYTRLVLLQPCAAIQITRSHCDGIRSRSLLKRGSTVRALRVSTESEPHTETIQVSQAGNIERGREARGAKQGWTASNLSSRTGQSAAERVISRTWSTVWNVKIGLLSCFVAGLTRALSAPIAGVYDCNSADLFSLCSRASSPRGNTALISSRKRERRFAQRQGTRPIRREPPAQPDALGSSFVSVEDLPRACKVLERALPKTGKQIAACPSPTWLRVPRASGRSRRWRKSSLRPKAAGSGRPRNIVSS</sequence>
<gene>
    <name evidence="2" type="ORF">F444_03304</name>
</gene>
<evidence type="ECO:0000313" key="3">
    <source>
        <dbReference type="Proteomes" id="UP000028582"/>
    </source>
</evidence>
<dbReference type="Proteomes" id="UP000028582">
    <property type="component" value="Unassembled WGS sequence"/>
</dbReference>
<protein>
    <submittedName>
        <fullName evidence="2">Uncharacterized protein</fullName>
    </submittedName>
</protein>
<evidence type="ECO:0000256" key="1">
    <source>
        <dbReference type="SAM" id="MobiDB-lite"/>
    </source>
</evidence>
<feature type="compositionally biased region" description="Basic residues" evidence="1">
    <location>
        <begin position="237"/>
        <end position="247"/>
    </location>
</feature>
<feature type="region of interest" description="Disordered" evidence="1">
    <location>
        <begin position="168"/>
        <end position="194"/>
    </location>
</feature>
<evidence type="ECO:0000313" key="2">
    <source>
        <dbReference type="EMBL" id="ETO82527.1"/>
    </source>
</evidence>
<organism evidence="2 3">
    <name type="scientific">Phytophthora nicotianae P1976</name>
    <dbReference type="NCBI Taxonomy" id="1317066"/>
    <lineage>
        <taxon>Eukaryota</taxon>
        <taxon>Sar</taxon>
        <taxon>Stramenopiles</taxon>
        <taxon>Oomycota</taxon>
        <taxon>Peronosporomycetes</taxon>
        <taxon>Peronosporales</taxon>
        <taxon>Peronosporaceae</taxon>
        <taxon>Phytophthora</taxon>
    </lineage>
</organism>
<reference evidence="2 3" key="1">
    <citation type="submission" date="2013-11" db="EMBL/GenBank/DDBJ databases">
        <title>The Genome Sequence of Phytophthora parasitica P1976.</title>
        <authorList>
            <consortium name="The Broad Institute Genomics Platform"/>
            <person name="Russ C."/>
            <person name="Tyler B."/>
            <person name="Panabieres F."/>
            <person name="Shan W."/>
            <person name="Tripathy S."/>
            <person name="Grunwald N."/>
            <person name="Machado M."/>
            <person name="Johnson C.S."/>
            <person name="Walker B."/>
            <person name="Young S."/>
            <person name="Zeng Q."/>
            <person name="Gargeya S."/>
            <person name="Fitzgerald M."/>
            <person name="Haas B."/>
            <person name="Abouelleil A."/>
            <person name="Allen A.W."/>
            <person name="Alvarado L."/>
            <person name="Arachchi H.M."/>
            <person name="Berlin A.M."/>
            <person name="Chapman S.B."/>
            <person name="Gainer-Dewar J."/>
            <person name="Goldberg J."/>
            <person name="Griggs A."/>
            <person name="Gujja S."/>
            <person name="Hansen M."/>
            <person name="Howarth C."/>
            <person name="Imamovic A."/>
            <person name="Ireland A."/>
            <person name="Larimer J."/>
            <person name="McCowan C."/>
            <person name="Murphy C."/>
            <person name="Pearson M."/>
            <person name="Poon T.W."/>
            <person name="Priest M."/>
            <person name="Roberts A."/>
            <person name="Saif S."/>
            <person name="Shea T."/>
            <person name="Sisk P."/>
            <person name="Sykes S."/>
            <person name="Wortman J."/>
            <person name="Nusbaum C."/>
            <person name="Birren B."/>
        </authorList>
    </citation>
    <scope>NUCLEOTIDE SEQUENCE [LARGE SCALE GENOMIC DNA]</scope>
    <source>
        <strain evidence="2 3">P1976</strain>
    </source>
</reference>
<name>A0A081AUG6_PHYNI</name>
<feature type="region of interest" description="Disordered" evidence="1">
    <location>
        <begin position="234"/>
        <end position="263"/>
    </location>
</feature>
<accession>A0A081AUG6</accession>